<feature type="region of interest" description="Disordered" evidence="1">
    <location>
        <begin position="1"/>
        <end position="24"/>
    </location>
</feature>
<comment type="caution">
    <text evidence="3">The sequence shown here is derived from an EMBL/GenBank/DDBJ whole genome shotgun (WGS) entry which is preliminary data.</text>
</comment>
<evidence type="ECO:0000256" key="1">
    <source>
        <dbReference type="SAM" id="MobiDB-lite"/>
    </source>
</evidence>
<dbReference type="InterPro" id="IPR015797">
    <property type="entry name" value="NUDIX_hydrolase-like_dom_sf"/>
</dbReference>
<reference evidence="3 4" key="1">
    <citation type="journal article" date="2012" name="J. Bacteriol.">
        <title>Draft Genome Sequence of the Soil Bacterium Burkholderia terrae Strain BS001, Which Interacts with Fungal Surface Structures.</title>
        <authorList>
            <person name="Nazir R."/>
            <person name="Hansen M.A."/>
            <person name="Sorensen S."/>
            <person name="van Elsas J.D."/>
        </authorList>
    </citation>
    <scope>NUCLEOTIDE SEQUENCE [LARGE SCALE GENOMIC DNA]</scope>
    <source>
        <strain evidence="3 4">BS001</strain>
    </source>
</reference>
<evidence type="ECO:0000313" key="4">
    <source>
        <dbReference type="Proteomes" id="UP000004980"/>
    </source>
</evidence>
<accession>A0ABN0FNU3</accession>
<evidence type="ECO:0000259" key="2">
    <source>
        <dbReference type="PROSITE" id="PS51462"/>
    </source>
</evidence>
<dbReference type="Pfam" id="PF00293">
    <property type="entry name" value="NUDIX"/>
    <property type="match status" value="1"/>
</dbReference>
<keyword evidence="4" id="KW-1185">Reference proteome</keyword>
<evidence type="ECO:0000313" key="3">
    <source>
        <dbReference type="EMBL" id="EIN00434.1"/>
    </source>
</evidence>
<protein>
    <recommendedName>
        <fullName evidence="2">Nudix hydrolase domain-containing protein</fullName>
    </recommendedName>
</protein>
<organism evidence="3 4">
    <name type="scientific">Paraburkholderia hospita</name>
    <dbReference type="NCBI Taxonomy" id="169430"/>
    <lineage>
        <taxon>Bacteria</taxon>
        <taxon>Pseudomonadati</taxon>
        <taxon>Pseudomonadota</taxon>
        <taxon>Betaproteobacteria</taxon>
        <taxon>Burkholderiales</taxon>
        <taxon>Burkholderiaceae</taxon>
        <taxon>Paraburkholderia</taxon>
    </lineage>
</organism>
<dbReference type="EMBL" id="AKAU01000079">
    <property type="protein sequence ID" value="EIN00434.1"/>
    <property type="molecule type" value="Genomic_DNA"/>
</dbReference>
<feature type="domain" description="Nudix hydrolase" evidence="2">
    <location>
        <begin position="85"/>
        <end position="207"/>
    </location>
</feature>
<gene>
    <name evidence="3" type="ORF">WQE_15426</name>
</gene>
<dbReference type="SUPFAM" id="SSF55811">
    <property type="entry name" value="Nudix"/>
    <property type="match status" value="1"/>
</dbReference>
<dbReference type="RefSeq" id="WP_007582266.1">
    <property type="nucleotide sequence ID" value="NZ_AKAU01000079.1"/>
</dbReference>
<dbReference type="PROSITE" id="PS51462">
    <property type="entry name" value="NUDIX"/>
    <property type="match status" value="1"/>
</dbReference>
<sequence>MTTTYHPHPDEHGKPVVLPNPSKPTPLETWSDATAVATVTPGGPMPRVLNGVALSSWAAPHTSKGWASVQGQLTFDEPTFACPAGKHEAAGVVAIEPDGRVWVVAPSNSYAGYTATFPKGRVEMGLSRQASAIREAYEESGLKVEITGFLADSSRSLTYTRYYLATRVGGAPADMGWESQAVHLVPVEKLDEVLKHPNDARLIEAIRATVHRQTPKSPEYHWANDSYWTEALDRYVELRESGTRELTIDLDRLEDIIFNADGPAYRAMDAMVSVRKLEGYESFKGAPRIVCALLELLARPRGGKTGRPE</sequence>
<dbReference type="Proteomes" id="UP000004980">
    <property type="component" value="Unassembled WGS sequence"/>
</dbReference>
<name>A0ABN0FNU3_9BURK</name>
<dbReference type="Gene3D" id="3.90.79.10">
    <property type="entry name" value="Nucleoside Triphosphate Pyrophosphohydrolase"/>
    <property type="match status" value="1"/>
</dbReference>
<dbReference type="InterPro" id="IPR000086">
    <property type="entry name" value="NUDIX_hydrolase_dom"/>
</dbReference>
<dbReference type="CDD" id="cd02883">
    <property type="entry name" value="NUDIX_Hydrolase"/>
    <property type="match status" value="1"/>
</dbReference>
<proteinExistence type="predicted"/>